<dbReference type="InterPro" id="IPR002019">
    <property type="entry name" value="Urease_beta-like"/>
</dbReference>
<dbReference type="NCBIfam" id="TIGR00192">
    <property type="entry name" value="urease_beta"/>
    <property type="match status" value="1"/>
</dbReference>
<dbReference type="NCBIfam" id="NF009682">
    <property type="entry name" value="PRK13203.1"/>
    <property type="match status" value="1"/>
</dbReference>
<dbReference type="HAMAP" id="MF_01954">
    <property type="entry name" value="Urease_beta"/>
    <property type="match status" value="1"/>
</dbReference>
<reference evidence="4 5" key="1">
    <citation type="submission" date="2018-09" db="EMBL/GenBank/DDBJ databases">
        <title>Paenibacillus SK2017-BO5.</title>
        <authorList>
            <person name="Piskunova J.V."/>
            <person name="Dubiley S.A."/>
            <person name="Severinov K.V."/>
        </authorList>
    </citation>
    <scope>NUCLEOTIDE SEQUENCE [LARGE SCALE GENOMIC DNA]</scope>
    <source>
        <strain evidence="4 5">BO5</strain>
    </source>
</reference>
<dbReference type="RefSeq" id="WP_119794478.1">
    <property type="nucleotide sequence ID" value="NZ_QYZD01000013.1"/>
</dbReference>
<evidence type="ECO:0000256" key="1">
    <source>
        <dbReference type="ARBA" id="ARBA00022801"/>
    </source>
</evidence>
<evidence type="ECO:0000313" key="4">
    <source>
        <dbReference type="EMBL" id="RJG22957.1"/>
    </source>
</evidence>
<dbReference type="EMBL" id="QYZD01000013">
    <property type="protein sequence ID" value="RJG22957.1"/>
    <property type="molecule type" value="Genomic_DNA"/>
</dbReference>
<dbReference type="SUPFAM" id="SSF51278">
    <property type="entry name" value="Urease, beta-subunit"/>
    <property type="match status" value="1"/>
</dbReference>
<dbReference type="PANTHER" id="PTHR33569:SF1">
    <property type="entry name" value="UREASE"/>
    <property type="match status" value="1"/>
</dbReference>
<comment type="pathway">
    <text evidence="3">Nitrogen metabolism; urea degradation; CO(2) and NH(3) from urea (urease route): step 1/1.</text>
</comment>
<gene>
    <name evidence="3" type="primary">ureB</name>
    <name evidence="4" type="ORF">DQX05_15535</name>
</gene>
<dbReference type="GO" id="GO:0035550">
    <property type="term" value="C:urease complex"/>
    <property type="evidence" value="ECO:0007669"/>
    <property type="project" value="InterPro"/>
</dbReference>
<dbReference type="Proteomes" id="UP000266177">
    <property type="component" value="Unassembled WGS sequence"/>
</dbReference>
<dbReference type="EC" id="3.5.1.5" evidence="3"/>
<dbReference type="CDD" id="cd00407">
    <property type="entry name" value="Urease_beta"/>
    <property type="match status" value="1"/>
</dbReference>
<name>A0A3A3H1Z7_PANTH</name>
<comment type="subcellular location">
    <subcellularLocation>
        <location evidence="3">Cytoplasm</location>
    </subcellularLocation>
</comment>
<sequence>MKPGEFILRGDEIVCNEGRSPITVSVLNLGDRPIQVGSHFHFYEANSAFQFERELAYGMHLNIPSGAAVRFEPGDRKDVELVPFTGTRHVYGLNNKTDGSLDERVVLNTIGKDFEQRESETKKKETLS</sequence>
<proteinExistence type="inferred from homology"/>
<organism evidence="4 5">
    <name type="scientific">Paenibacillus thiaminolyticus</name>
    <name type="common">Bacillus thiaminolyticus</name>
    <dbReference type="NCBI Taxonomy" id="49283"/>
    <lineage>
        <taxon>Bacteria</taxon>
        <taxon>Bacillati</taxon>
        <taxon>Bacillota</taxon>
        <taxon>Bacilli</taxon>
        <taxon>Bacillales</taxon>
        <taxon>Paenibacillaceae</taxon>
        <taxon>Paenibacillus</taxon>
    </lineage>
</organism>
<evidence type="ECO:0000256" key="2">
    <source>
        <dbReference type="ARBA" id="ARBA00047778"/>
    </source>
</evidence>
<dbReference type="Gene3D" id="2.10.150.10">
    <property type="entry name" value="Urease, beta subunit"/>
    <property type="match status" value="1"/>
</dbReference>
<dbReference type="Pfam" id="PF00699">
    <property type="entry name" value="Urease_beta"/>
    <property type="match status" value="1"/>
</dbReference>
<dbReference type="InterPro" id="IPR050069">
    <property type="entry name" value="Urease_subunit"/>
</dbReference>
<dbReference type="GO" id="GO:0009039">
    <property type="term" value="F:urease activity"/>
    <property type="evidence" value="ECO:0007669"/>
    <property type="project" value="UniProtKB-UniRule"/>
</dbReference>
<comment type="subunit">
    <text evidence="3">Heterotrimer of UreA (gamma), UreB (beta) and UreC (alpha) subunits. Three heterotrimers associate to form the active enzyme.</text>
</comment>
<evidence type="ECO:0000256" key="3">
    <source>
        <dbReference type="HAMAP-Rule" id="MF_01954"/>
    </source>
</evidence>
<dbReference type="AlphaFoldDB" id="A0A3A3H1Z7"/>
<evidence type="ECO:0000313" key="5">
    <source>
        <dbReference type="Proteomes" id="UP000266177"/>
    </source>
</evidence>
<dbReference type="PANTHER" id="PTHR33569">
    <property type="entry name" value="UREASE"/>
    <property type="match status" value="1"/>
</dbReference>
<comment type="similarity">
    <text evidence="3">Belongs to the urease beta subunit family.</text>
</comment>
<dbReference type="UniPathway" id="UPA00258">
    <property type="reaction ID" value="UER00370"/>
</dbReference>
<dbReference type="OrthoDB" id="9797217at2"/>
<dbReference type="InterPro" id="IPR036461">
    <property type="entry name" value="Urease_betasu_sf"/>
</dbReference>
<accession>A0A3A3H1Z7</accession>
<dbReference type="GO" id="GO:0043419">
    <property type="term" value="P:urea catabolic process"/>
    <property type="evidence" value="ECO:0007669"/>
    <property type="project" value="UniProtKB-UniRule"/>
</dbReference>
<comment type="catalytic activity">
    <reaction evidence="2 3">
        <text>urea + 2 H2O + H(+) = hydrogencarbonate + 2 NH4(+)</text>
        <dbReference type="Rhea" id="RHEA:20557"/>
        <dbReference type="ChEBI" id="CHEBI:15377"/>
        <dbReference type="ChEBI" id="CHEBI:15378"/>
        <dbReference type="ChEBI" id="CHEBI:16199"/>
        <dbReference type="ChEBI" id="CHEBI:17544"/>
        <dbReference type="ChEBI" id="CHEBI:28938"/>
        <dbReference type="EC" id="3.5.1.5"/>
    </reaction>
</comment>
<comment type="caution">
    <text evidence="4">The sequence shown here is derived from an EMBL/GenBank/DDBJ whole genome shotgun (WGS) entry which is preliminary data.</text>
</comment>
<protein>
    <recommendedName>
        <fullName evidence="3">Urease subunit beta</fullName>
        <ecNumber evidence="3">3.5.1.5</ecNumber>
    </recommendedName>
    <alternativeName>
        <fullName evidence="3">Urea amidohydrolase subunit beta</fullName>
    </alternativeName>
</protein>
<keyword evidence="3" id="KW-0963">Cytoplasm</keyword>
<keyword evidence="1 3" id="KW-0378">Hydrolase</keyword>